<dbReference type="InParanoid" id="A0A4S2N461"/>
<reference evidence="2 3" key="1">
    <citation type="submission" date="2019-04" db="EMBL/GenBank/DDBJ databases">
        <title>Comparative genomics and transcriptomics to analyze fruiting body development in filamentous ascomycetes.</title>
        <authorList>
            <consortium name="DOE Joint Genome Institute"/>
            <person name="Lutkenhaus R."/>
            <person name="Traeger S."/>
            <person name="Breuer J."/>
            <person name="Kuo A."/>
            <person name="Lipzen A."/>
            <person name="Pangilinan J."/>
            <person name="Dilworth D."/>
            <person name="Sandor L."/>
            <person name="Poggeler S."/>
            <person name="Barry K."/>
            <person name="Grigoriev I.V."/>
            <person name="Nowrousian M."/>
        </authorList>
    </citation>
    <scope>NUCLEOTIDE SEQUENCE [LARGE SCALE GENOMIC DNA]</scope>
    <source>
        <strain evidence="2 3">CBS 389.68</strain>
    </source>
</reference>
<sequence>MKWQRRDRDTGKSRQSPMPGTFPSCLETKDSIPIERSATTRNHFNRVPVQADNIPRGANVDYTAQSCDSSSRPRTYLDIAQDRRRAKSSGSFTSADTVITARDVPPSPYQSIGSHRRSPSSRRSRHNRNGSFNHYHKSSSEKSNSPQHGNSDSSSDEESRKRTPSELELHGSNHRPPSPIRSPGLMVQLGILPLERRTSIPSQQYDVPRMRVRPDNTWLRQRHPVDILDPPLLRRSNRSPHHGSMDGVSDVDTSPRTLTVTTVISSDGDISGPYHQPKFQSMNIFPDHDAFGQLHGQRVHLEHSQRVPGLDGNDLENAMAAKNHSLAEQRSMESMATALEIQSQGFDDQESLSASSLSSSQSFNLRHNPASTTSPGLYFIPDRGSTSVKSDKLRARSGTPYSNESSHSHPRFHVSPSTPSSAVSAENDKQHQFALLTRSHSREGRDSAQIRLRRIDEKARNDGKGKDKKRLGWMKWW</sequence>
<feature type="compositionally biased region" description="Polar residues" evidence="1">
    <location>
        <begin position="62"/>
        <end position="73"/>
    </location>
</feature>
<dbReference type="AlphaFoldDB" id="A0A4S2N461"/>
<protein>
    <submittedName>
        <fullName evidence="2">Uncharacterized protein</fullName>
    </submittedName>
</protein>
<keyword evidence="3" id="KW-1185">Reference proteome</keyword>
<feature type="compositionally biased region" description="Basic residues" evidence="1">
    <location>
        <begin position="114"/>
        <end position="128"/>
    </location>
</feature>
<dbReference type="Proteomes" id="UP000298138">
    <property type="component" value="Unassembled WGS sequence"/>
</dbReference>
<feature type="region of interest" description="Disordered" evidence="1">
    <location>
        <begin position="1"/>
        <end position="183"/>
    </location>
</feature>
<feature type="compositionally biased region" description="Polar residues" evidence="1">
    <location>
        <begin position="141"/>
        <end position="150"/>
    </location>
</feature>
<name>A0A4S2N461_9PEZI</name>
<dbReference type="EMBL" id="ML220113">
    <property type="protein sequence ID" value="TGZ83951.1"/>
    <property type="molecule type" value="Genomic_DNA"/>
</dbReference>
<evidence type="ECO:0000313" key="3">
    <source>
        <dbReference type="Proteomes" id="UP000298138"/>
    </source>
</evidence>
<organism evidence="2 3">
    <name type="scientific">Ascodesmis nigricans</name>
    <dbReference type="NCBI Taxonomy" id="341454"/>
    <lineage>
        <taxon>Eukaryota</taxon>
        <taxon>Fungi</taxon>
        <taxon>Dikarya</taxon>
        <taxon>Ascomycota</taxon>
        <taxon>Pezizomycotina</taxon>
        <taxon>Pezizomycetes</taxon>
        <taxon>Pezizales</taxon>
        <taxon>Ascodesmidaceae</taxon>
        <taxon>Ascodesmis</taxon>
    </lineage>
</organism>
<feature type="region of interest" description="Disordered" evidence="1">
    <location>
        <begin position="230"/>
        <end position="253"/>
    </location>
</feature>
<accession>A0A4S2N461</accession>
<feature type="compositionally biased region" description="Basic and acidic residues" evidence="1">
    <location>
        <begin position="1"/>
        <end position="12"/>
    </location>
</feature>
<evidence type="ECO:0000313" key="2">
    <source>
        <dbReference type="EMBL" id="TGZ83951.1"/>
    </source>
</evidence>
<feature type="region of interest" description="Disordered" evidence="1">
    <location>
        <begin position="346"/>
        <end position="427"/>
    </location>
</feature>
<gene>
    <name evidence="2" type="ORF">EX30DRAFT_338533</name>
</gene>
<feature type="compositionally biased region" description="Polar residues" evidence="1">
    <location>
        <begin position="363"/>
        <end position="375"/>
    </location>
</feature>
<feature type="compositionally biased region" description="Polar residues" evidence="1">
    <location>
        <begin position="88"/>
        <end position="97"/>
    </location>
</feature>
<feature type="compositionally biased region" description="Basic and acidic residues" evidence="1">
    <location>
        <begin position="157"/>
        <end position="171"/>
    </location>
</feature>
<feature type="compositionally biased region" description="Low complexity" evidence="1">
    <location>
        <begin position="351"/>
        <end position="362"/>
    </location>
</feature>
<proteinExistence type="predicted"/>
<evidence type="ECO:0000256" key="1">
    <source>
        <dbReference type="SAM" id="MobiDB-lite"/>
    </source>
</evidence>
<feature type="compositionally biased region" description="Low complexity" evidence="1">
    <location>
        <begin position="414"/>
        <end position="425"/>
    </location>
</feature>